<evidence type="ECO:0000313" key="10">
    <source>
        <dbReference type="Proteomes" id="UP000094236"/>
    </source>
</evidence>
<dbReference type="AlphaFoldDB" id="A0A1E4TYK7"/>
<dbReference type="GO" id="GO:0005794">
    <property type="term" value="C:Golgi apparatus"/>
    <property type="evidence" value="ECO:0007669"/>
    <property type="project" value="TreeGrafter"/>
</dbReference>
<dbReference type="EMBL" id="KV454012">
    <property type="protein sequence ID" value="ODV96840.1"/>
    <property type="molecule type" value="Genomic_DNA"/>
</dbReference>
<feature type="transmembrane region" description="Helical" evidence="8">
    <location>
        <begin position="57"/>
        <end position="78"/>
    </location>
</feature>
<dbReference type="OrthoDB" id="340608at2759"/>
<dbReference type="GO" id="GO:0005783">
    <property type="term" value="C:endoplasmic reticulum"/>
    <property type="evidence" value="ECO:0007669"/>
    <property type="project" value="EnsemblFungi"/>
</dbReference>
<dbReference type="Proteomes" id="UP000094236">
    <property type="component" value="Unassembled WGS sequence"/>
</dbReference>
<dbReference type="GO" id="GO:0005886">
    <property type="term" value="C:plasma membrane"/>
    <property type="evidence" value="ECO:0007669"/>
    <property type="project" value="EnsemblFungi"/>
</dbReference>
<evidence type="ECO:0000256" key="4">
    <source>
        <dbReference type="ARBA" id="ARBA00022989"/>
    </source>
</evidence>
<sequence>MAILRKRKETLEQESDTDSISDSASEILAKPKNRRPKENAFTQQKLKAYNPILTPKTVIPIFFILAIIFIPLGAGMLYGSAKVEEIIIDYEQCENLASDDYYSDIPTEYYSYSFHEELTITPKWKYGTNSSETDSDEAGLCYIQFQIPDDIGPPVEDQLNGLAASLTDIEDTTGQNCQPLSHNDDGQRYYPCGLIANAMFNDTFSIPAAVNDTTDDYDMTEDGIAWSTDSNRFKKTEYSASEVVPPPNWVKKFPDGYTDDNLPDISTWYQFQNWMHTPGLPNFSKMVLRNDDDTFPAGTYEITVGLHFPVTEYDGTKGIYISTRSVIGGKNSFLGISWIVAGGICFILALVFVAIHNLHPRKTGDLSFLSWNKEEKAIHLDEDSPERVII</sequence>
<evidence type="ECO:0000256" key="2">
    <source>
        <dbReference type="ARBA" id="ARBA00009457"/>
    </source>
</evidence>
<dbReference type="GO" id="GO:0007166">
    <property type="term" value="P:cell surface receptor signaling pathway"/>
    <property type="evidence" value="ECO:0007669"/>
    <property type="project" value="EnsemblFungi"/>
</dbReference>
<dbReference type="PANTHER" id="PTHR10926">
    <property type="entry name" value="CELL CYCLE CONTROL PROTEIN 50"/>
    <property type="match status" value="1"/>
</dbReference>
<evidence type="ECO:0000256" key="7">
    <source>
        <dbReference type="SAM" id="MobiDB-lite"/>
    </source>
</evidence>
<dbReference type="GO" id="GO:0140345">
    <property type="term" value="F:phosphatidylcholine flippase activity"/>
    <property type="evidence" value="ECO:0007669"/>
    <property type="project" value="EnsemblFungi"/>
</dbReference>
<dbReference type="GO" id="GO:0044088">
    <property type="term" value="P:regulation of vacuole organization"/>
    <property type="evidence" value="ECO:0007669"/>
    <property type="project" value="EnsemblFungi"/>
</dbReference>
<evidence type="ECO:0000313" key="9">
    <source>
        <dbReference type="EMBL" id="ODV96840.1"/>
    </source>
</evidence>
<gene>
    <name evidence="9" type="ORF">PACTADRAFT_48648</name>
</gene>
<dbReference type="Pfam" id="PF03381">
    <property type="entry name" value="CDC50"/>
    <property type="match status" value="1"/>
</dbReference>
<dbReference type="PANTHER" id="PTHR10926:SF20">
    <property type="entry name" value="PHOSPHOLIPID-TRANSPORTING ATPASE ACCESSORY SUBUNIT LEM3"/>
    <property type="match status" value="1"/>
</dbReference>
<reference evidence="10" key="1">
    <citation type="submission" date="2016-05" db="EMBL/GenBank/DDBJ databases">
        <title>Comparative genomics of biotechnologically important yeasts.</title>
        <authorList>
            <consortium name="DOE Joint Genome Institute"/>
            <person name="Riley R."/>
            <person name="Haridas S."/>
            <person name="Wolfe K.H."/>
            <person name="Lopes M.R."/>
            <person name="Hittinger C.T."/>
            <person name="Goker M."/>
            <person name="Salamov A."/>
            <person name="Wisecaver J."/>
            <person name="Long T.M."/>
            <person name="Aerts A.L."/>
            <person name="Barry K."/>
            <person name="Choi C."/>
            <person name="Clum A."/>
            <person name="Coughlan A.Y."/>
            <person name="Deshpande S."/>
            <person name="Douglass A.P."/>
            <person name="Hanson S.J."/>
            <person name="Klenk H.-P."/>
            <person name="Labutti K."/>
            <person name="Lapidus A."/>
            <person name="Lindquist E."/>
            <person name="Lipzen A."/>
            <person name="Meier-Kolthoff J.P."/>
            <person name="Ohm R.A."/>
            <person name="Otillar R.P."/>
            <person name="Pangilinan J."/>
            <person name="Peng Y."/>
            <person name="Rokas A."/>
            <person name="Rosa C.A."/>
            <person name="Scheuner C."/>
            <person name="Sibirny A.A."/>
            <person name="Slot J.C."/>
            <person name="Stielow J.B."/>
            <person name="Sun H."/>
            <person name="Kurtzman C.P."/>
            <person name="Blackwell M."/>
            <person name="Grigoriev I.V."/>
            <person name="Jeffries T.W."/>
        </authorList>
    </citation>
    <scope>NUCLEOTIDE SEQUENCE [LARGE SCALE GENOMIC DNA]</scope>
    <source>
        <strain evidence="10">NRRL Y-2460</strain>
    </source>
</reference>
<evidence type="ECO:0000256" key="8">
    <source>
        <dbReference type="SAM" id="Phobius"/>
    </source>
</evidence>
<evidence type="ECO:0000256" key="5">
    <source>
        <dbReference type="ARBA" id="ARBA00023136"/>
    </source>
</evidence>
<evidence type="ECO:0008006" key="11">
    <source>
        <dbReference type="Google" id="ProtNLM"/>
    </source>
</evidence>
<keyword evidence="5 6" id="KW-0472">Membrane</keyword>
<feature type="region of interest" description="Disordered" evidence="7">
    <location>
        <begin position="1"/>
        <end position="36"/>
    </location>
</feature>
<dbReference type="InterPro" id="IPR005045">
    <property type="entry name" value="CDC50/LEM3_fam"/>
</dbReference>
<dbReference type="STRING" id="669874.A0A1E4TYK7"/>
<keyword evidence="10" id="KW-1185">Reference proteome</keyword>
<evidence type="ECO:0000256" key="1">
    <source>
        <dbReference type="ARBA" id="ARBA00004370"/>
    </source>
</evidence>
<name>A0A1E4TYK7_PACTA</name>
<accession>A0A1E4TYK7</accession>
<proteinExistence type="inferred from homology"/>
<evidence type="ECO:0000256" key="6">
    <source>
        <dbReference type="PIRNR" id="PIRNR015840"/>
    </source>
</evidence>
<feature type="transmembrane region" description="Helical" evidence="8">
    <location>
        <begin position="333"/>
        <end position="355"/>
    </location>
</feature>
<protein>
    <recommendedName>
        <fullName evidence="11">Cell division control protein 50</fullName>
    </recommendedName>
</protein>
<dbReference type="GO" id="GO:1990531">
    <property type="term" value="C:phospholipid-translocating ATPase complex"/>
    <property type="evidence" value="ECO:0007669"/>
    <property type="project" value="EnsemblFungi"/>
</dbReference>
<comment type="subcellular location">
    <subcellularLocation>
        <location evidence="1">Membrane</location>
    </subcellularLocation>
</comment>
<dbReference type="PIRSF" id="PIRSF015840">
    <property type="entry name" value="DUF284_TM_euk"/>
    <property type="match status" value="1"/>
</dbReference>
<keyword evidence="3 8" id="KW-0812">Transmembrane</keyword>
<organism evidence="9 10">
    <name type="scientific">Pachysolen tannophilus NRRL Y-2460</name>
    <dbReference type="NCBI Taxonomy" id="669874"/>
    <lineage>
        <taxon>Eukaryota</taxon>
        <taxon>Fungi</taxon>
        <taxon>Dikarya</taxon>
        <taxon>Ascomycota</taxon>
        <taxon>Saccharomycotina</taxon>
        <taxon>Pichiomycetes</taxon>
        <taxon>Pachysolenaceae</taxon>
        <taxon>Pachysolen</taxon>
    </lineage>
</organism>
<comment type="similarity">
    <text evidence="2 6">Belongs to the CDC50/LEM3 family.</text>
</comment>
<evidence type="ECO:0000256" key="3">
    <source>
        <dbReference type="ARBA" id="ARBA00022692"/>
    </source>
</evidence>
<keyword evidence="4 8" id="KW-1133">Transmembrane helix</keyword>
<dbReference type="GO" id="GO:0015247">
    <property type="term" value="F:aminophospholipid flippase activity"/>
    <property type="evidence" value="ECO:0007669"/>
    <property type="project" value="EnsemblFungi"/>
</dbReference>